<comment type="caution">
    <text evidence="2">The sequence shown here is derived from an EMBL/GenBank/DDBJ whole genome shotgun (WGS) entry which is preliminary data.</text>
</comment>
<gene>
    <name evidence="2" type="ORF">D9756_006528</name>
</gene>
<sequence>MPAGSPRSLRHRNGVQSTAGQLKKKKLTQDYQHRIITWDELEDWQKDNEYIPGGYRRVQNRWKGCLESVYAFNLAPLTTTDLHNETSTEFHT</sequence>
<proteinExistence type="predicted"/>
<dbReference type="Proteomes" id="UP000559027">
    <property type="component" value="Unassembled WGS sequence"/>
</dbReference>
<feature type="region of interest" description="Disordered" evidence="1">
    <location>
        <begin position="1"/>
        <end position="25"/>
    </location>
</feature>
<organism evidence="2 3">
    <name type="scientific">Leucocoprinus leucothites</name>
    <dbReference type="NCBI Taxonomy" id="201217"/>
    <lineage>
        <taxon>Eukaryota</taxon>
        <taxon>Fungi</taxon>
        <taxon>Dikarya</taxon>
        <taxon>Basidiomycota</taxon>
        <taxon>Agaricomycotina</taxon>
        <taxon>Agaricomycetes</taxon>
        <taxon>Agaricomycetidae</taxon>
        <taxon>Agaricales</taxon>
        <taxon>Agaricineae</taxon>
        <taxon>Agaricaceae</taxon>
        <taxon>Leucocoprinus</taxon>
    </lineage>
</organism>
<dbReference type="AlphaFoldDB" id="A0A8H5G2I0"/>
<keyword evidence="3" id="KW-1185">Reference proteome</keyword>
<evidence type="ECO:0000313" key="2">
    <source>
        <dbReference type="EMBL" id="KAF5357058.1"/>
    </source>
</evidence>
<reference evidence="2 3" key="1">
    <citation type="journal article" date="2020" name="ISME J.">
        <title>Uncovering the hidden diversity of litter-decomposition mechanisms in mushroom-forming fungi.</title>
        <authorList>
            <person name="Floudas D."/>
            <person name="Bentzer J."/>
            <person name="Ahren D."/>
            <person name="Johansson T."/>
            <person name="Persson P."/>
            <person name="Tunlid A."/>
        </authorList>
    </citation>
    <scope>NUCLEOTIDE SEQUENCE [LARGE SCALE GENOMIC DNA]</scope>
    <source>
        <strain evidence="2 3">CBS 146.42</strain>
    </source>
</reference>
<dbReference type="EMBL" id="JAACJO010000006">
    <property type="protein sequence ID" value="KAF5357058.1"/>
    <property type="molecule type" value="Genomic_DNA"/>
</dbReference>
<dbReference type="OrthoDB" id="529367at2759"/>
<protein>
    <submittedName>
        <fullName evidence="2">Uncharacterized protein</fullName>
    </submittedName>
</protein>
<evidence type="ECO:0000313" key="3">
    <source>
        <dbReference type="Proteomes" id="UP000559027"/>
    </source>
</evidence>
<accession>A0A8H5G2I0</accession>
<name>A0A8H5G2I0_9AGAR</name>
<evidence type="ECO:0000256" key="1">
    <source>
        <dbReference type="SAM" id="MobiDB-lite"/>
    </source>
</evidence>